<comment type="caution">
    <text evidence="2">The sequence shown here is derived from an EMBL/GenBank/DDBJ whole genome shotgun (WGS) entry which is preliminary data.</text>
</comment>
<dbReference type="Pfam" id="PF14478">
    <property type="entry name" value="DUF4430"/>
    <property type="match status" value="1"/>
</dbReference>
<proteinExistence type="predicted"/>
<feature type="domain" description="Transcobalamin-like C-terminal" evidence="1">
    <location>
        <begin position="93"/>
        <end position="163"/>
    </location>
</feature>
<evidence type="ECO:0000313" key="2">
    <source>
        <dbReference type="EMBL" id="OGY22915.1"/>
    </source>
</evidence>
<organism evidence="2 3">
    <name type="scientific">Candidatus Woykebacteria bacterium RBG_13_40_15</name>
    <dbReference type="NCBI Taxonomy" id="1802593"/>
    <lineage>
        <taxon>Bacteria</taxon>
        <taxon>Candidatus Woykeibacteriota</taxon>
    </lineage>
</organism>
<dbReference type="EMBL" id="MHCP01000030">
    <property type="protein sequence ID" value="OGY22915.1"/>
    <property type="molecule type" value="Genomic_DNA"/>
</dbReference>
<sequence>MCNQLILRGWFFVAIFMRNNQNNKLIAVVLIAFTVIGAYSAIVNVRRSGEVASATNNQAEEINKIKVSIIINSAVDQKILSSQTAKDVEIEEDKTALDLTSSVATVEKTGEGKDAFVTAINGEKADSSKNEYWELIINGKSSQVGAGSYVVRDGDKIEWRLSKF</sequence>
<dbReference type="AlphaFoldDB" id="A0A1G1W5H4"/>
<accession>A0A1G1W5H4</accession>
<evidence type="ECO:0000259" key="1">
    <source>
        <dbReference type="Pfam" id="PF14478"/>
    </source>
</evidence>
<dbReference type="Gene3D" id="2.170.130.30">
    <property type="match status" value="1"/>
</dbReference>
<dbReference type="STRING" id="1802593.A2172_03195"/>
<reference evidence="2 3" key="1">
    <citation type="journal article" date="2016" name="Nat. Commun.">
        <title>Thousands of microbial genomes shed light on interconnected biogeochemical processes in an aquifer system.</title>
        <authorList>
            <person name="Anantharaman K."/>
            <person name="Brown C.T."/>
            <person name="Hug L.A."/>
            <person name="Sharon I."/>
            <person name="Castelle C.J."/>
            <person name="Probst A.J."/>
            <person name="Thomas B.C."/>
            <person name="Singh A."/>
            <person name="Wilkins M.J."/>
            <person name="Karaoz U."/>
            <person name="Brodie E.L."/>
            <person name="Williams K.H."/>
            <person name="Hubbard S.S."/>
            <person name="Banfield J.F."/>
        </authorList>
    </citation>
    <scope>NUCLEOTIDE SEQUENCE [LARGE SCALE GENOMIC DNA]</scope>
</reference>
<protein>
    <recommendedName>
        <fullName evidence="1">Transcobalamin-like C-terminal domain-containing protein</fullName>
    </recommendedName>
</protein>
<gene>
    <name evidence="2" type="ORF">A2172_03195</name>
</gene>
<name>A0A1G1W5H4_9BACT</name>
<dbReference type="Proteomes" id="UP000176631">
    <property type="component" value="Unassembled WGS sequence"/>
</dbReference>
<evidence type="ECO:0000313" key="3">
    <source>
        <dbReference type="Proteomes" id="UP000176631"/>
    </source>
</evidence>
<dbReference type="InterPro" id="IPR027954">
    <property type="entry name" value="Transcobalamin-like_C"/>
</dbReference>